<dbReference type="Pfam" id="PF01613">
    <property type="entry name" value="Flavin_Reduct"/>
    <property type="match status" value="1"/>
</dbReference>
<protein>
    <submittedName>
        <fullName evidence="3">Dimethylsulfide monooxygenase, small subunit</fullName>
    </submittedName>
</protein>
<organism evidence="3 4">
    <name type="scientific">Xaviernesmea oryzae</name>
    <dbReference type="NCBI Taxonomy" id="464029"/>
    <lineage>
        <taxon>Bacteria</taxon>
        <taxon>Pseudomonadati</taxon>
        <taxon>Pseudomonadota</taxon>
        <taxon>Alphaproteobacteria</taxon>
        <taxon>Hyphomicrobiales</taxon>
        <taxon>Rhizobiaceae</taxon>
        <taxon>Rhizobium/Agrobacterium group</taxon>
        <taxon>Xaviernesmea</taxon>
    </lineage>
</organism>
<evidence type="ECO:0000256" key="1">
    <source>
        <dbReference type="ARBA" id="ARBA00023002"/>
    </source>
</evidence>
<dbReference type="GO" id="GO:0042602">
    <property type="term" value="F:riboflavin reductase (NADPH) activity"/>
    <property type="evidence" value="ECO:0007669"/>
    <property type="project" value="TreeGrafter"/>
</dbReference>
<dbReference type="RefSeq" id="WP_085424055.1">
    <property type="nucleotide sequence ID" value="NZ_FXAF01000010.1"/>
</dbReference>
<dbReference type="EMBL" id="FXAF01000010">
    <property type="protein sequence ID" value="SMF62538.1"/>
    <property type="molecule type" value="Genomic_DNA"/>
</dbReference>
<evidence type="ECO:0000313" key="3">
    <source>
        <dbReference type="EMBL" id="SMF62538.1"/>
    </source>
</evidence>
<dbReference type="PANTHER" id="PTHR30466">
    <property type="entry name" value="FLAVIN REDUCTASE"/>
    <property type="match status" value="1"/>
</dbReference>
<dbReference type="Gene3D" id="2.30.110.10">
    <property type="entry name" value="Electron Transport, Fmn-binding Protein, Chain A"/>
    <property type="match status" value="1"/>
</dbReference>
<dbReference type="SMART" id="SM00903">
    <property type="entry name" value="Flavin_Reduct"/>
    <property type="match status" value="1"/>
</dbReference>
<proteinExistence type="predicted"/>
<dbReference type="PANTHER" id="PTHR30466:SF1">
    <property type="entry name" value="FMN REDUCTASE (NADH) RUTF"/>
    <property type="match status" value="1"/>
</dbReference>
<dbReference type="STRING" id="464029.SAMN02982989_0023"/>
<keyword evidence="3" id="KW-0503">Monooxygenase</keyword>
<evidence type="ECO:0000313" key="4">
    <source>
        <dbReference type="Proteomes" id="UP000192903"/>
    </source>
</evidence>
<dbReference type="InterPro" id="IPR050268">
    <property type="entry name" value="NADH-dep_flavin_reductase"/>
</dbReference>
<sequence>MTNRDLSTTVDRDTFRHALRSVASSVAVITTCHEGHLHGMTATAFSSVCADPPTVLIVVNQSTRSHPLISDSRAFVVNFLSQDQRHLGDFFSAKTDDQFDSVAFTRGRNGCPIIDGAAAYLDCETISESVCGTHTVFLARVVGAFGANLSPLLYHNGAYRIVGDAA</sequence>
<accession>A0A1X7G1X2</accession>
<dbReference type="InterPro" id="IPR002563">
    <property type="entry name" value="Flavin_Rdtase-like_dom"/>
</dbReference>
<dbReference type="GO" id="GO:0004497">
    <property type="term" value="F:monooxygenase activity"/>
    <property type="evidence" value="ECO:0007669"/>
    <property type="project" value="UniProtKB-KW"/>
</dbReference>
<evidence type="ECO:0000259" key="2">
    <source>
        <dbReference type="SMART" id="SM00903"/>
    </source>
</evidence>
<dbReference type="GO" id="GO:0010181">
    <property type="term" value="F:FMN binding"/>
    <property type="evidence" value="ECO:0007669"/>
    <property type="project" value="InterPro"/>
</dbReference>
<keyword evidence="4" id="KW-1185">Reference proteome</keyword>
<name>A0A1X7G1X2_9HYPH</name>
<feature type="domain" description="Flavin reductase like" evidence="2">
    <location>
        <begin position="19"/>
        <end position="161"/>
    </location>
</feature>
<gene>
    <name evidence="3" type="ORF">SAMN02982989_0023</name>
</gene>
<keyword evidence="1" id="KW-0560">Oxidoreductase</keyword>
<reference evidence="4" key="1">
    <citation type="submission" date="2017-04" db="EMBL/GenBank/DDBJ databases">
        <authorList>
            <person name="Varghese N."/>
            <person name="Submissions S."/>
        </authorList>
    </citation>
    <scope>NUCLEOTIDE SEQUENCE [LARGE SCALE GENOMIC DNA]</scope>
    <source>
        <strain evidence="4">B4P</strain>
    </source>
</reference>
<dbReference type="AlphaFoldDB" id="A0A1X7G1X2"/>
<dbReference type="Proteomes" id="UP000192903">
    <property type="component" value="Unassembled WGS sequence"/>
</dbReference>
<dbReference type="InterPro" id="IPR012349">
    <property type="entry name" value="Split_barrel_FMN-bd"/>
</dbReference>
<dbReference type="SUPFAM" id="SSF50475">
    <property type="entry name" value="FMN-binding split barrel"/>
    <property type="match status" value="1"/>
</dbReference>
<dbReference type="OrthoDB" id="9792858at2"/>